<evidence type="ECO:0000313" key="3">
    <source>
        <dbReference type="Proteomes" id="UP001295444"/>
    </source>
</evidence>
<proteinExistence type="predicted"/>
<evidence type="ECO:0000256" key="1">
    <source>
        <dbReference type="SAM" id="MobiDB-lite"/>
    </source>
</evidence>
<dbReference type="EMBL" id="OW240923">
    <property type="protein sequence ID" value="CAH2324817.1"/>
    <property type="molecule type" value="Genomic_DNA"/>
</dbReference>
<sequence>MAETAEGIREELIDRPTNNVQVREENELSTAARLAQMAGMPLSGPPPSTTLGLGFPLGLTSRINSDSEGSKPQQATLLEQDNSTTRSLLLPRGNLPIASSIPPLLPTITRPRVINQPPTEELRESDDSSTGPKIPQVLEKILQLKEIRQEEMVSIPVTTEEEDDMDYNQAYTASETEEESTAPSKKEVRILLHMLKLLYNKWKMVADKRIRRM</sequence>
<reference evidence="2" key="1">
    <citation type="submission" date="2022-03" db="EMBL/GenBank/DDBJ databases">
        <authorList>
            <person name="Alioto T."/>
            <person name="Alioto T."/>
            <person name="Gomez Garrido J."/>
        </authorList>
    </citation>
    <scope>NUCLEOTIDE SEQUENCE</scope>
</reference>
<accession>A0AAD1TJI6</accession>
<organism evidence="2 3">
    <name type="scientific">Pelobates cultripes</name>
    <name type="common">Western spadefoot toad</name>
    <dbReference type="NCBI Taxonomy" id="61616"/>
    <lineage>
        <taxon>Eukaryota</taxon>
        <taxon>Metazoa</taxon>
        <taxon>Chordata</taxon>
        <taxon>Craniata</taxon>
        <taxon>Vertebrata</taxon>
        <taxon>Euteleostomi</taxon>
        <taxon>Amphibia</taxon>
        <taxon>Batrachia</taxon>
        <taxon>Anura</taxon>
        <taxon>Pelobatoidea</taxon>
        <taxon>Pelobatidae</taxon>
        <taxon>Pelobates</taxon>
    </lineage>
</organism>
<feature type="region of interest" description="Disordered" evidence="1">
    <location>
        <begin position="62"/>
        <end position="82"/>
    </location>
</feature>
<protein>
    <submittedName>
        <fullName evidence="2">Splicing factor 3B subunit 2</fullName>
    </submittedName>
</protein>
<evidence type="ECO:0000313" key="2">
    <source>
        <dbReference type="EMBL" id="CAH2324817.1"/>
    </source>
</evidence>
<name>A0AAD1TJI6_PELCU</name>
<gene>
    <name evidence="2" type="ORF">PECUL_23A037878</name>
</gene>
<keyword evidence="3" id="KW-1185">Reference proteome</keyword>
<dbReference type="AlphaFoldDB" id="A0AAD1TJI6"/>
<dbReference type="Proteomes" id="UP001295444">
    <property type="component" value="Chromosome 12"/>
</dbReference>